<keyword evidence="1" id="KW-1277">Toxin-antitoxin system</keyword>
<evidence type="ECO:0000256" key="1">
    <source>
        <dbReference type="ARBA" id="ARBA00022649"/>
    </source>
</evidence>
<dbReference type="KEGG" id="sami:SAMIE_1029800"/>
<dbReference type="Gene3D" id="3.30.2310.20">
    <property type="entry name" value="RelE-like"/>
    <property type="match status" value="1"/>
</dbReference>
<dbReference type="EMBL" id="AP018664">
    <property type="protein sequence ID" value="BBD99479.1"/>
    <property type="molecule type" value="Genomic_DNA"/>
</dbReference>
<reference evidence="2 3" key="1">
    <citation type="submission" date="2018-05" db="EMBL/GenBank/DDBJ databases">
        <title>Complete Genome Sequence of the Nonylphenol-Degrading Bacterium Sphingobium amiense DSM 16289T.</title>
        <authorList>
            <person name="Ootsuka M."/>
            <person name="Nishizawa T."/>
            <person name="Ohta H."/>
        </authorList>
    </citation>
    <scope>NUCLEOTIDE SEQUENCE [LARGE SCALE GENOMIC DNA]</scope>
    <source>
        <strain evidence="2 3">DSM 16289</strain>
    </source>
</reference>
<dbReference type="RefSeq" id="WP_066700660.1">
    <property type="nucleotide sequence ID" value="NZ_AP018664.1"/>
</dbReference>
<dbReference type="InterPro" id="IPR007712">
    <property type="entry name" value="RelE/ParE_toxin"/>
</dbReference>
<protein>
    <submittedName>
        <fullName evidence="2">Type II toxin-antitoxin system RelE/ParE family toxin</fullName>
    </submittedName>
</protein>
<evidence type="ECO:0000313" key="2">
    <source>
        <dbReference type="EMBL" id="BBD99479.1"/>
    </source>
</evidence>
<accession>A0A494WFR1</accession>
<gene>
    <name evidence="2" type="ORF">SAMIE_1029800</name>
</gene>
<sequence>MAVFRVARIAGLRIDEIYLYSRDRWGDEQARDYVTGLFDFFEDIAARRVSWRPVPADLGITGFHARYRRHYVYWRVLDDGAVGIVTVLHERMHRMARFRDDLIEP</sequence>
<name>A0A494WFR1_9SPHN</name>
<dbReference type="AlphaFoldDB" id="A0A494WFR1"/>
<evidence type="ECO:0000313" key="3">
    <source>
        <dbReference type="Proteomes" id="UP000279959"/>
    </source>
</evidence>
<dbReference type="InterPro" id="IPR035093">
    <property type="entry name" value="RelE/ParE_toxin_dom_sf"/>
</dbReference>
<organism evidence="2 3">
    <name type="scientific">Sphingobium amiense</name>
    <dbReference type="NCBI Taxonomy" id="135719"/>
    <lineage>
        <taxon>Bacteria</taxon>
        <taxon>Pseudomonadati</taxon>
        <taxon>Pseudomonadota</taxon>
        <taxon>Alphaproteobacteria</taxon>
        <taxon>Sphingomonadales</taxon>
        <taxon>Sphingomonadaceae</taxon>
        <taxon>Sphingobium</taxon>
    </lineage>
</organism>
<dbReference type="Proteomes" id="UP000279959">
    <property type="component" value="Chromosome"/>
</dbReference>
<keyword evidence="3" id="KW-1185">Reference proteome</keyword>
<dbReference type="Pfam" id="PF05016">
    <property type="entry name" value="ParE_toxin"/>
    <property type="match status" value="1"/>
</dbReference>
<proteinExistence type="predicted"/>